<dbReference type="OrthoDB" id="10373191at2759"/>
<evidence type="ECO:0000256" key="1">
    <source>
        <dbReference type="SAM" id="MobiDB-lite"/>
    </source>
</evidence>
<feature type="region of interest" description="Disordered" evidence="1">
    <location>
        <begin position="198"/>
        <end position="311"/>
    </location>
</feature>
<dbReference type="AlphaFoldDB" id="A0A0L0N894"/>
<dbReference type="EMBL" id="LFRF01000014">
    <property type="protein sequence ID" value="KND90281.1"/>
    <property type="molecule type" value="Genomic_DNA"/>
</dbReference>
<feature type="signal peptide" evidence="2">
    <location>
        <begin position="1"/>
        <end position="21"/>
    </location>
</feature>
<sequence>MKASLLHAAVLAFGCIVPATASGYFYEDPFNSFPLYYVNYAATFFSGPNCTGDIGTGPIVNFGCSDHCFPANGALSVMLEGKYYDAFAESGGDKEESNYNKEKFKFKYNYIDKDGPVAYPISTGECNDTYEMGRIAIRRGHKMICASFDRPAYSFLLHFLRMCTPDDRLDKVGRPIGPSKMTSVKDWSKVQQGEGFVAWTGSDPAADDEDAGAGADGSEEQHAEGPLPDDMEDKGSGEGKVEGKVEGLRLEKGWQGDWAKNAKGWQDPWNGIPEDAPFDWYGRPKTDKFKPKPKYKPVPEREDDDEDRGVIWGDTARDQVGYWDERLWPAPKEDRE</sequence>
<proteinExistence type="predicted"/>
<evidence type="ECO:0000313" key="4">
    <source>
        <dbReference type="Proteomes" id="UP000036947"/>
    </source>
</evidence>
<gene>
    <name evidence="3" type="ORF">TOPH_05162</name>
</gene>
<dbReference type="Proteomes" id="UP000036947">
    <property type="component" value="Unassembled WGS sequence"/>
</dbReference>
<protein>
    <submittedName>
        <fullName evidence="3">Uncharacterized protein</fullName>
    </submittedName>
</protein>
<feature type="chain" id="PRO_5005544894" evidence="2">
    <location>
        <begin position="22"/>
        <end position="336"/>
    </location>
</feature>
<evidence type="ECO:0000256" key="2">
    <source>
        <dbReference type="SAM" id="SignalP"/>
    </source>
</evidence>
<reference evidence="3 4" key="1">
    <citation type="journal article" date="2015" name="BMC Genomics">
        <title>The genome of the truffle-parasite Tolypocladium ophioglossoides and the evolution of antifungal peptaibiotics.</title>
        <authorList>
            <person name="Quandt C.A."/>
            <person name="Bushley K.E."/>
            <person name="Spatafora J.W."/>
        </authorList>
    </citation>
    <scope>NUCLEOTIDE SEQUENCE [LARGE SCALE GENOMIC DNA]</scope>
    <source>
        <strain evidence="3 4">CBS 100239</strain>
    </source>
</reference>
<evidence type="ECO:0000313" key="3">
    <source>
        <dbReference type="EMBL" id="KND90281.1"/>
    </source>
</evidence>
<name>A0A0L0N894_TOLOC</name>
<keyword evidence="2" id="KW-0732">Signal</keyword>
<accession>A0A0L0N894</accession>
<dbReference type="PROSITE" id="PS51257">
    <property type="entry name" value="PROKAR_LIPOPROTEIN"/>
    <property type="match status" value="1"/>
</dbReference>
<keyword evidence="4" id="KW-1185">Reference proteome</keyword>
<comment type="caution">
    <text evidence="3">The sequence shown here is derived from an EMBL/GenBank/DDBJ whole genome shotgun (WGS) entry which is preliminary data.</text>
</comment>
<feature type="compositionally biased region" description="Basic and acidic residues" evidence="1">
    <location>
        <begin position="233"/>
        <end position="254"/>
    </location>
</feature>
<organism evidence="3 4">
    <name type="scientific">Tolypocladium ophioglossoides (strain CBS 100239)</name>
    <name type="common">Snaketongue truffleclub</name>
    <name type="synonym">Elaphocordyceps ophioglossoides</name>
    <dbReference type="NCBI Taxonomy" id="1163406"/>
    <lineage>
        <taxon>Eukaryota</taxon>
        <taxon>Fungi</taxon>
        <taxon>Dikarya</taxon>
        <taxon>Ascomycota</taxon>
        <taxon>Pezizomycotina</taxon>
        <taxon>Sordariomycetes</taxon>
        <taxon>Hypocreomycetidae</taxon>
        <taxon>Hypocreales</taxon>
        <taxon>Ophiocordycipitaceae</taxon>
        <taxon>Tolypocladium</taxon>
    </lineage>
</organism>